<evidence type="ECO:0000256" key="1">
    <source>
        <dbReference type="SAM" id="MobiDB-lite"/>
    </source>
</evidence>
<name>A0AAU3H609_9ACTN</name>
<accession>A0AAU3H609</accession>
<organism evidence="3">
    <name type="scientific">Streptomyces sp. NBC_01401</name>
    <dbReference type="NCBI Taxonomy" id="2903854"/>
    <lineage>
        <taxon>Bacteria</taxon>
        <taxon>Bacillati</taxon>
        <taxon>Actinomycetota</taxon>
        <taxon>Actinomycetes</taxon>
        <taxon>Kitasatosporales</taxon>
        <taxon>Streptomycetaceae</taxon>
        <taxon>Streptomyces</taxon>
    </lineage>
</organism>
<evidence type="ECO:0000313" key="3">
    <source>
        <dbReference type="EMBL" id="WTZ00051.1"/>
    </source>
</evidence>
<proteinExistence type="predicted"/>
<evidence type="ECO:0000256" key="2">
    <source>
        <dbReference type="SAM" id="SignalP"/>
    </source>
</evidence>
<feature type="signal peptide" evidence="2">
    <location>
        <begin position="1"/>
        <end position="22"/>
    </location>
</feature>
<protein>
    <submittedName>
        <fullName evidence="3">Transposase</fullName>
    </submittedName>
</protein>
<keyword evidence="2" id="KW-0732">Signal</keyword>
<dbReference type="EMBL" id="CP109535">
    <property type="protein sequence ID" value="WTZ00051.1"/>
    <property type="molecule type" value="Genomic_DNA"/>
</dbReference>
<dbReference type="AlphaFoldDB" id="A0AAU3H609"/>
<feature type="region of interest" description="Disordered" evidence="1">
    <location>
        <begin position="103"/>
        <end position="169"/>
    </location>
</feature>
<reference evidence="3" key="1">
    <citation type="submission" date="2022-10" db="EMBL/GenBank/DDBJ databases">
        <title>The complete genomes of actinobacterial strains from the NBC collection.</title>
        <authorList>
            <person name="Joergensen T.S."/>
            <person name="Alvarez Arevalo M."/>
            <person name="Sterndorff E.B."/>
            <person name="Faurdal D."/>
            <person name="Vuksanovic O."/>
            <person name="Mourched A.-S."/>
            <person name="Charusanti P."/>
            <person name="Shaw S."/>
            <person name="Blin K."/>
            <person name="Weber T."/>
        </authorList>
    </citation>
    <scope>NUCLEOTIDE SEQUENCE</scope>
    <source>
        <strain evidence="3">NBC_01401</strain>
    </source>
</reference>
<sequence length="169" mass="17647">MRARSCLTWLALAVALGGDCLAEVAMPRAEPAVFAPVASDPTVSRLIDALAASENKPLRAIGAARAAESRQRVWRLADQEAPDAGGTMTVDLDGVLVIAHSDKEDAAPTWEGGSSSTTDRAAPVNRSRPCSGRATQARTRPPTTSPPNWPEPSCRNTTGEDGGCPTRSA</sequence>
<gene>
    <name evidence="3" type="ORF">OG626_05380</name>
</gene>
<feature type="chain" id="PRO_5043940039" evidence="2">
    <location>
        <begin position="23"/>
        <end position="169"/>
    </location>
</feature>